<name>A0ABW8NI21_9GAMM</name>
<feature type="transmembrane region" description="Helical" evidence="1">
    <location>
        <begin position="12"/>
        <end position="36"/>
    </location>
</feature>
<dbReference type="EMBL" id="JBBKTX010000010">
    <property type="protein sequence ID" value="MFK4752613.1"/>
    <property type="molecule type" value="Genomic_DNA"/>
</dbReference>
<keyword evidence="1" id="KW-0472">Membrane</keyword>
<evidence type="ECO:0000313" key="3">
    <source>
        <dbReference type="Proteomes" id="UP001620597"/>
    </source>
</evidence>
<sequence>MKINSIKTKGLIRVLLFANILLCGVFSIAGAVPSLLVHGLVTRGDIVFLSFLNTFNPDIAVELAKSQREGLNREYVDEQLLVESSSLRPYWPYYQLELLYVQILNHDDVDLIRLTFDKVISLGAHERGIDVGIIPMSFMVWTSLREDQIGWVMSRMNTARQSTTTNLIKVSEDYGLKWYLCSKLQWIQVARACRGD</sequence>
<protein>
    <submittedName>
        <fullName evidence="2">Uncharacterized protein</fullName>
    </submittedName>
</protein>
<accession>A0ABW8NI21</accession>
<comment type="caution">
    <text evidence="2">The sequence shown here is derived from an EMBL/GenBank/DDBJ whole genome shotgun (WGS) entry which is preliminary data.</text>
</comment>
<dbReference type="RefSeq" id="WP_416205827.1">
    <property type="nucleotide sequence ID" value="NZ_JBBKTX010000010.1"/>
</dbReference>
<keyword evidence="1" id="KW-0812">Transmembrane</keyword>
<keyword evidence="3" id="KW-1185">Reference proteome</keyword>
<organism evidence="2 3">
    <name type="scientific">Oceanobacter antarcticus</name>
    <dbReference type="NCBI Taxonomy" id="3133425"/>
    <lineage>
        <taxon>Bacteria</taxon>
        <taxon>Pseudomonadati</taxon>
        <taxon>Pseudomonadota</taxon>
        <taxon>Gammaproteobacteria</taxon>
        <taxon>Oceanospirillales</taxon>
        <taxon>Oceanospirillaceae</taxon>
        <taxon>Oceanobacter</taxon>
    </lineage>
</organism>
<gene>
    <name evidence="2" type="ORF">WG929_09365</name>
</gene>
<dbReference type="Proteomes" id="UP001620597">
    <property type="component" value="Unassembled WGS sequence"/>
</dbReference>
<evidence type="ECO:0000313" key="2">
    <source>
        <dbReference type="EMBL" id="MFK4752613.1"/>
    </source>
</evidence>
<keyword evidence="1" id="KW-1133">Transmembrane helix</keyword>
<proteinExistence type="predicted"/>
<evidence type="ECO:0000256" key="1">
    <source>
        <dbReference type="SAM" id="Phobius"/>
    </source>
</evidence>
<reference evidence="2 3" key="1">
    <citation type="submission" date="2024-03" db="EMBL/GenBank/DDBJ databases">
        <title>High-quality draft genome sequence of Oceanobacter sp. wDCs-4.</title>
        <authorList>
            <person name="Dong C."/>
        </authorList>
    </citation>
    <scope>NUCLEOTIDE SEQUENCE [LARGE SCALE GENOMIC DNA]</scope>
    <source>
        <strain evidence="3">wDCs-4</strain>
    </source>
</reference>